<gene>
    <name evidence="2" type="ORF">EK0264_18160</name>
</gene>
<evidence type="ECO:0000256" key="1">
    <source>
        <dbReference type="SAM" id="MobiDB-lite"/>
    </source>
</evidence>
<keyword evidence="3" id="KW-1185">Reference proteome</keyword>
<dbReference type="OrthoDB" id="4377479at2"/>
<evidence type="ECO:0000313" key="3">
    <source>
        <dbReference type="Proteomes" id="UP000463857"/>
    </source>
</evidence>
<feature type="compositionally biased region" description="Basic and acidic residues" evidence="1">
    <location>
        <begin position="48"/>
        <end position="65"/>
    </location>
</feature>
<reference evidence="2 3" key="1">
    <citation type="journal article" date="2018" name="Int. J. Syst. Evol. Microbiol.">
        <title>Epidermidibacterium keratini gen. nov., sp. nov., a member of the family Sporichthyaceae, isolated from keratin epidermis.</title>
        <authorList>
            <person name="Lee D.G."/>
            <person name="Trujillo M.E."/>
            <person name="Kang S."/>
            <person name="Nam J.J."/>
            <person name="Kim Y.J."/>
        </authorList>
    </citation>
    <scope>NUCLEOTIDE SEQUENCE [LARGE SCALE GENOMIC DNA]</scope>
    <source>
        <strain evidence="2 3">EPI-7</strain>
    </source>
</reference>
<proteinExistence type="predicted"/>
<name>A0A7L4YTR1_9ACTN</name>
<evidence type="ECO:0008006" key="4">
    <source>
        <dbReference type="Google" id="ProtNLM"/>
    </source>
</evidence>
<protein>
    <recommendedName>
        <fullName evidence="4">PspA domain-containing protein</fullName>
    </recommendedName>
</protein>
<sequence length="79" mass="8766">MFDNPPESPLPAGYYTDDGVPTFDAVRERIEQRSATADGQEALDTELPAERSAREEREALDKAGADRLAQIRKSMGLDR</sequence>
<dbReference type="KEGG" id="eke:EK0264_18160"/>
<organism evidence="2 3">
    <name type="scientific">Epidermidibacterium keratini</name>
    <dbReference type="NCBI Taxonomy" id="1891644"/>
    <lineage>
        <taxon>Bacteria</taxon>
        <taxon>Bacillati</taxon>
        <taxon>Actinomycetota</taxon>
        <taxon>Actinomycetes</taxon>
        <taxon>Sporichthyales</taxon>
        <taxon>Sporichthyaceae</taxon>
        <taxon>Epidermidibacterium</taxon>
    </lineage>
</organism>
<feature type="region of interest" description="Disordered" evidence="1">
    <location>
        <begin position="33"/>
        <end position="79"/>
    </location>
</feature>
<evidence type="ECO:0000313" key="2">
    <source>
        <dbReference type="EMBL" id="QHC02546.1"/>
    </source>
</evidence>
<dbReference type="Proteomes" id="UP000463857">
    <property type="component" value="Chromosome"/>
</dbReference>
<dbReference type="AlphaFoldDB" id="A0A7L4YTR1"/>
<dbReference type="EMBL" id="CP047156">
    <property type="protein sequence ID" value="QHC02546.1"/>
    <property type="molecule type" value="Genomic_DNA"/>
</dbReference>
<accession>A0A7L4YTR1</accession>
<dbReference type="InParanoid" id="A0A7L4YTR1"/>